<name>A0A5J9SN45_9POAL</name>
<dbReference type="GO" id="GO:0009941">
    <property type="term" value="C:chloroplast envelope"/>
    <property type="evidence" value="ECO:0007669"/>
    <property type="project" value="UniProtKB-SubCell"/>
</dbReference>
<proteinExistence type="inferred from homology"/>
<feature type="compositionally biased region" description="Basic and acidic residues" evidence="13">
    <location>
        <begin position="1"/>
        <end position="14"/>
    </location>
</feature>
<comment type="subcellular location">
    <subcellularLocation>
        <location evidence="3">Membrane</location>
        <topology evidence="3">Multi-pass membrane protein</topology>
    </subcellularLocation>
    <subcellularLocation>
        <location evidence="2">Plastid</location>
        <location evidence="2">Chloroplast envelope</location>
    </subcellularLocation>
</comment>
<evidence type="ECO:0000256" key="9">
    <source>
        <dbReference type="ARBA" id="ARBA00023065"/>
    </source>
</evidence>
<feature type="transmembrane region" description="Helical" evidence="14">
    <location>
        <begin position="1033"/>
        <end position="1049"/>
    </location>
</feature>
<keyword evidence="8 14" id="KW-1133">Transmembrane helix</keyword>
<evidence type="ECO:0000256" key="4">
    <source>
        <dbReference type="ARBA" id="ARBA00022448"/>
    </source>
</evidence>
<evidence type="ECO:0000256" key="12">
    <source>
        <dbReference type="PROSITE-ProRule" id="PRU00339"/>
    </source>
</evidence>
<evidence type="ECO:0000256" key="2">
    <source>
        <dbReference type="ARBA" id="ARBA00004119"/>
    </source>
</evidence>
<dbReference type="PANTHER" id="PTHR32468">
    <property type="entry name" value="CATION/H + ANTIPORTER"/>
    <property type="match status" value="1"/>
</dbReference>
<dbReference type="PANTHER" id="PTHR32468:SF30">
    <property type="entry name" value="OS12G0109150 PROTEIN"/>
    <property type="match status" value="1"/>
</dbReference>
<dbReference type="Gene3D" id="1.20.1530.20">
    <property type="match status" value="1"/>
</dbReference>
<feature type="transmembrane region" description="Helical" evidence="14">
    <location>
        <begin position="1130"/>
        <end position="1150"/>
    </location>
</feature>
<feature type="transmembrane region" description="Helical" evidence="14">
    <location>
        <begin position="1007"/>
        <end position="1026"/>
    </location>
</feature>
<dbReference type="Pfam" id="PF23259">
    <property type="entry name" value="CHX17_C"/>
    <property type="match status" value="1"/>
</dbReference>
<dbReference type="InterPro" id="IPR057291">
    <property type="entry name" value="CHX17_2nd"/>
</dbReference>
<evidence type="ECO:0000256" key="1">
    <source>
        <dbReference type="ARBA" id="ARBA00003198"/>
    </source>
</evidence>
<feature type="transmembrane region" description="Helical" evidence="14">
    <location>
        <begin position="745"/>
        <end position="764"/>
    </location>
</feature>
<dbReference type="Pfam" id="PF00515">
    <property type="entry name" value="TPR_1"/>
    <property type="match status" value="1"/>
</dbReference>
<evidence type="ECO:0000256" key="14">
    <source>
        <dbReference type="SAM" id="Phobius"/>
    </source>
</evidence>
<dbReference type="SMART" id="SM00028">
    <property type="entry name" value="TPR"/>
    <property type="match status" value="5"/>
</dbReference>
<keyword evidence="4" id="KW-0813">Transport</keyword>
<dbReference type="EMBL" id="RWGY01000594">
    <property type="protein sequence ID" value="TVU00405.1"/>
    <property type="molecule type" value="Genomic_DNA"/>
</dbReference>
<dbReference type="InterPro" id="IPR050794">
    <property type="entry name" value="CPA2_transporter"/>
</dbReference>
<feature type="domain" description="Cation/H(+) antiporter C-terminal" evidence="17">
    <location>
        <begin position="1350"/>
        <end position="1506"/>
    </location>
</feature>
<dbReference type="InterPro" id="IPR057290">
    <property type="entry name" value="CHX17_C"/>
</dbReference>
<dbReference type="Gramene" id="TVU00405">
    <property type="protein sequence ID" value="TVU00405"/>
    <property type="gene ID" value="EJB05_54172"/>
</dbReference>
<dbReference type="Proteomes" id="UP000324897">
    <property type="component" value="Unassembled WGS sequence"/>
</dbReference>
<evidence type="ECO:0000256" key="6">
    <source>
        <dbReference type="ARBA" id="ARBA00022692"/>
    </source>
</evidence>
<dbReference type="InterPro" id="IPR019734">
    <property type="entry name" value="TPR_rpt"/>
</dbReference>
<evidence type="ECO:0000259" key="15">
    <source>
        <dbReference type="Pfam" id="PF00999"/>
    </source>
</evidence>
<dbReference type="InterPro" id="IPR038770">
    <property type="entry name" value="Na+/solute_symporter_sf"/>
</dbReference>
<comment type="similarity">
    <text evidence="11">Belongs to the monovalent cation:proton antiporter 2 (CPA2) transporter (TC 2.A.37) family. CHX (TC 2.A.37.4) subfamily.</text>
</comment>
<comment type="caution">
    <text evidence="18">The sequence shown here is derived from an EMBL/GenBank/DDBJ whole genome shotgun (WGS) entry which is preliminary data.</text>
</comment>
<keyword evidence="19" id="KW-1185">Reference proteome</keyword>
<dbReference type="OrthoDB" id="749367at2759"/>
<evidence type="ECO:0000256" key="7">
    <source>
        <dbReference type="ARBA" id="ARBA00022958"/>
    </source>
</evidence>
<gene>
    <name evidence="18" type="ORF">EJB05_54172</name>
</gene>
<feature type="transmembrane region" description="Helical" evidence="14">
    <location>
        <begin position="776"/>
        <end position="794"/>
    </location>
</feature>
<reference evidence="18 19" key="1">
    <citation type="journal article" date="2019" name="Sci. Rep.">
        <title>A high-quality genome of Eragrostis curvula grass provides insights into Poaceae evolution and supports new strategies to enhance forage quality.</title>
        <authorList>
            <person name="Carballo J."/>
            <person name="Santos B.A.C.M."/>
            <person name="Zappacosta D."/>
            <person name="Garbus I."/>
            <person name="Selva J.P."/>
            <person name="Gallo C.A."/>
            <person name="Diaz A."/>
            <person name="Albertini E."/>
            <person name="Caccamo M."/>
            <person name="Echenique V."/>
        </authorList>
    </citation>
    <scope>NUCLEOTIDE SEQUENCE [LARGE SCALE GENOMIC DNA]</scope>
    <source>
        <strain evidence="19">cv. Victoria</strain>
        <tissue evidence="18">Leaf</tissue>
    </source>
</reference>
<feature type="region of interest" description="Disordered" evidence="13">
    <location>
        <begin position="1"/>
        <end position="35"/>
    </location>
</feature>
<keyword evidence="10 14" id="KW-0472">Membrane</keyword>
<dbReference type="GO" id="GO:0006885">
    <property type="term" value="P:regulation of pH"/>
    <property type="evidence" value="ECO:0007669"/>
    <property type="project" value="TreeGrafter"/>
</dbReference>
<evidence type="ECO:0000256" key="8">
    <source>
        <dbReference type="ARBA" id="ARBA00022989"/>
    </source>
</evidence>
<feature type="domain" description="Cation/H(+) antiporter central" evidence="16">
    <location>
        <begin position="1206"/>
        <end position="1335"/>
    </location>
</feature>
<feature type="domain" description="Cation/H+ exchanger transmembrane" evidence="15">
    <location>
        <begin position="760"/>
        <end position="1143"/>
    </location>
</feature>
<evidence type="ECO:0000259" key="17">
    <source>
        <dbReference type="Pfam" id="PF23259"/>
    </source>
</evidence>
<dbReference type="SUPFAM" id="SSF48452">
    <property type="entry name" value="TPR-like"/>
    <property type="match status" value="3"/>
</dbReference>
<dbReference type="Pfam" id="PF00999">
    <property type="entry name" value="Na_H_Exchanger"/>
    <property type="match status" value="1"/>
</dbReference>
<feature type="transmembrane region" description="Helical" evidence="14">
    <location>
        <begin position="1069"/>
        <end position="1090"/>
    </location>
</feature>
<dbReference type="GO" id="GO:0006813">
    <property type="term" value="P:potassium ion transport"/>
    <property type="evidence" value="ECO:0007669"/>
    <property type="project" value="UniProtKB-KW"/>
</dbReference>
<dbReference type="GO" id="GO:1902600">
    <property type="term" value="P:proton transmembrane transport"/>
    <property type="evidence" value="ECO:0007669"/>
    <property type="project" value="InterPro"/>
</dbReference>
<evidence type="ECO:0000256" key="10">
    <source>
        <dbReference type="ARBA" id="ARBA00023136"/>
    </source>
</evidence>
<feature type="transmembrane region" description="Helical" evidence="14">
    <location>
        <begin position="982"/>
        <end position="1001"/>
    </location>
</feature>
<dbReference type="InterPro" id="IPR011990">
    <property type="entry name" value="TPR-like_helical_dom_sf"/>
</dbReference>
<feature type="transmembrane region" description="Helical" evidence="14">
    <location>
        <begin position="806"/>
        <end position="827"/>
    </location>
</feature>
<dbReference type="GO" id="GO:0016020">
    <property type="term" value="C:membrane"/>
    <property type="evidence" value="ECO:0007669"/>
    <property type="project" value="UniProtKB-SubCell"/>
</dbReference>
<feature type="transmembrane region" description="Helical" evidence="14">
    <location>
        <begin position="839"/>
        <end position="860"/>
    </location>
</feature>
<dbReference type="PROSITE" id="PS50005">
    <property type="entry name" value="TPR"/>
    <property type="match status" value="2"/>
</dbReference>
<dbReference type="GO" id="GO:0012505">
    <property type="term" value="C:endomembrane system"/>
    <property type="evidence" value="ECO:0007669"/>
    <property type="project" value="TreeGrafter"/>
</dbReference>
<dbReference type="FunFam" id="1.20.1530.20:FF:000023">
    <property type="entry name" value="Cation/H(+) antiporter 14"/>
    <property type="match status" value="1"/>
</dbReference>
<dbReference type="GO" id="GO:0015297">
    <property type="term" value="F:antiporter activity"/>
    <property type="evidence" value="ECO:0007669"/>
    <property type="project" value="InterPro"/>
</dbReference>
<evidence type="ECO:0000256" key="11">
    <source>
        <dbReference type="ARBA" id="ARBA00038341"/>
    </source>
</evidence>
<evidence type="ECO:0000256" key="13">
    <source>
        <dbReference type="SAM" id="MobiDB-lite"/>
    </source>
</evidence>
<evidence type="ECO:0000256" key="3">
    <source>
        <dbReference type="ARBA" id="ARBA00004141"/>
    </source>
</evidence>
<feature type="repeat" description="TPR" evidence="12">
    <location>
        <begin position="43"/>
        <end position="76"/>
    </location>
</feature>
<keyword evidence="7" id="KW-0630">Potassium</keyword>
<organism evidence="18 19">
    <name type="scientific">Eragrostis curvula</name>
    <name type="common">weeping love grass</name>
    <dbReference type="NCBI Taxonomy" id="38414"/>
    <lineage>
        <taxon>Eukaryota</taxon>
        <taxon>Viridiplantae</taxon>
        <taxon>Streptophyta</taxon>
        <taxon>Embryophyta</taxon>
        <taxon>Tracheophyta</taxon>
        <taxon>Spermatophyta</taxon>
        <taxon>Magnoliopsida</taxon>
        <taxon>Liliopsida</taxon>
        <taxon>Poales</taxon>
        <taxon>Poaceae</taxon>
        <taxon>PACMAD clade</taxon>
        <taxon>Chloridoideae</taxon>
        <taxon>Eragrostideae</taxon>
        <taxon>Eragrostidinae</taxon>
        <taxon>Eragrostis</taxon>
    </lineage>
</organism>
<feature type="region of interest" description="Disordered" evidence="13">
    <location>
        <begin position="1449"/>
        <end position="1468"/>
    </location>
</feature>
<dbReference type="Gene3D" id="1.25.40.10">
    <property type="entry name" value="Tetratricopeptide repeat domain"/>
    <property type="match status" value="1"/>
</dbReference>
<feature type="transmembrane region" description="Helical" evidence="14">
    <location>
        <begin position="1097"/>
        <end position="1118"/>
    </location>
</feature>
<protein>
    <submittedName>
        <fullName evidence="18">Uncharacterized protein</fullName>
    </submittedName>
</protein>
<dbReference type="Pfam" id="PF13432">
    <property type="entry name" value="TPR_16"/>
    <property type="match status" value="1"/>
</dbReference>
<accession>A0A5J9SN45</accession>
<feature type="transmembrane region" description="Helical" evidence="14">
    <location>
        <begin position="941"/>
        <end position="961"/>
    </location>
</feature>
<evidence type="ECO:0000313" key="18">
    <source>
        <dbReference type="EMBL" id="TVU00405.1"/>
    </source>
</evidence>
<feature type="repeat" description="TPR" evidence="12">
    <location>
        <begin position="315"/>
        <end position="348"/>
    </location>
</feature>
<keyword evidence="5" id="KW-0633">Potassium transport</keyword>
<evidence type="ECO:0000256" key="5">
    <source>
        <dbReference type="ARBA" id="ARBA00022538"/>
    </source>
</evidence>
<keyword evidence="6 14" id="KW-0812">Transmembrane</keyword>
<feature type="compositionally biased region" description="Low complexity" evidence="13">
    <location>
        <begin position="1457"/>
        <end position="1468"/>
    </location>
</feature>
<sequence length="1516" mass="165048">MEKIIKREEEDHADCLPISSSATTPPPPNDDDDDDMVRRAAYAEEVKRAGNEQYKKGCFEEALRLYDRALALCPDNAACRGNRAAALTGLGRVGEAVKDCDEALRIDPSYGRAHQRLTSLHIRLGCIEDAMKHLSLASPQPDPLELQKLQTVEKHLGRCLDARKAGEWKTVLRECDAAIASGADSSALLLAAKAEALLPLNLLDEADSAISSASKLDYPFSCSSDTKFCGFLATAYLLYVHAQVDMAMGRFDDAVSSIDKARAKDPRNTEVITMHNKVKAVARARSLGNELFNSGKFTEACLAYGQGLKQHPTNKILYGNRAACWFKLGQWEKSVEDCNKALKIHPNYTKALLRRAACYGKMEQWPEIPTAQAQDHANLAGGQNIGNLQRSSELCANEAQAHRCRCNTEDIDESSAEGLCGAVSYAKANAMLIQVPVLGTTKKFWRLSDNALRISRKLALILKSHHAVCKYLTAPLQVSNIWISSTGIVRLRGISFTSKQFSIERMRDDYKHLSRVLLVLISISGGDITKLPSDYEEFILLLRRSTLTVQDEFLIVNNSALLPMKNRTEVFLMLCDKINKNLGRTKDGQAKRKRILSKLPYEKDWLDTAVTNTQINQWVVNVENKYERTQHDQLRLNRNVRSHMHDYNDDDIEEILYCEWPELLMEMVKALHAEGELDLALAVDRIVSENQPRSTEKKKKQRLVMSSNVANMSAAATVKPVAAACYDNNLVNSQGMFLGDQPLRFSLPLLLVQVSLILILSAIAQLLLRRLGQSRFVTHMLVGVLLGPSVIGRSDAIRGALFSERGTYILESISLVALILFLFSMGVKTDLSLLRRPSGRAVAVGLTGAVVPLAVTLPVFHALQPSLPDDLKGTSLITELAVRLSLSSFPVIADALSDLDLLNTDLGRIALTASLITDVTSWFLRACFAAAYLITDAKSPAFTAQILVSFFAFVLFVAFVARPAGRYIAYTRTPSGSLLSEGSFVVVVIAALLSALVTDAIGFKYMIGPMMLGLALPGGMPLGATMTERLDKFFIALFLPVYMALSGYRTDIAELTAAEDTEKWCALELFVALCVSGKLVGCVAAGLFFAMPFKDCLVLALMLNVRGIVEVAAINNWGDTMKATAEHYTILTLSMVLITALSTPLIKLLYDPTGHFARAKRRTIESMTSTNADLRLLACLYTEDHAAPLIDLLEASGSSRDAPLSLIVVHLTELVGRAASVLKPHRKSSSSTTGGGASTSSDRIVNAFRYLEQQSVAGAVTISPYVAQAPLSSMHHDVCSLAHSRKANLILLPFHKSSDGARATANNAVRGVNRAVLAHAPCSVAILVDHGLASGSACASSLLQNGRAALYFLGGPDDREALAYSARMADAGSMSLTVVRFKLRNWSGMGGQDEARDEEVLQSFWTRHRDNERVVYVEKTVEDGEGTASVVRSMSEKFDLLLVGRRGGVGGDDNNDPDGSSSSSAAALTSGLSEWSECPELGVLGDMLASAEFASKVSILVIQQQPAKITGGSNSN</sequence>
<evidence type="ECO:0000313" key="19">
    <source>
        <dbReference type="Proteomes" id="UP000324897"/>
    </source>
</evidence>
<keyword evidence="9" id="KW-0406">Ion transport</keyword>
<comment type="function">
    <text evidence="1">May function as sodium-coupled metabolite transporter across the chloroplast envelope.</text>
</comment>
<dbReference type="Pfam" id="PF23256">
    <property type="entry name" value="CHX17_2nd"/>
    <property type="match status" value="1"/>
</dbReference>
<dbReference type="InterPro" id="IPR006153">
    <property type="entry name" value="Cation/H_exchanger_TM"/>
</dbReference>
<keyword evidence="12" id="KW-0802">TPR repeat</keyword>
<evidence type="ECO:0000259" key="16">
    <source>
        <dbReference type="Pfam" id="PF23256"/>
    </source>
</evidence>